<dbReference type="Proteomes" id="UP000709466">
    <property type="component" value="Unassembled WGS sequence"/>
</dbReference>
<dbReference type="RefSeq" id="WP_167637281.1">
    <property type="nucleotide sequence ID" value="NZ_JAATOP010000003.1"/>
</dbReference>
<dbReference type="GO" id="GO:0016301">
    <property type="term" value="F:kinase activity"/>
    <property type="evidence" value="ECO:0007669"/>
    <property type="project" value="UniProtKB-KW"/>
</dbReference>
<evidence type="ECO:0000256" key="5">
    <source>
        <dbReference type="ARBA" id="ARBA00022777"/>
    </source>
</evidence>
<feature type="domain" description="Histidine kinase" evidence="7">
    <location>
        <begin position="100"/>
        <end position="307"/>
    </location>
</feature>
<protein>
    <recommendedName>
        <fullName evidence="2">histidine kinase</fullName>
        <ecNumber evidence="2">2.7.13.3</ecNumber>
    </recommendedName>
</protein>
<organism evidence="8 9">
    <name type="scientific">Marivivens donghaensis</name>
    <dbReference type="NCBI Taxonomy" id="1699413"/>
    <lineage>
        <taxon>Bacteria</taxon>
        <taxon>Pseudomonadati</taxon>
        <taxon>Pseudomonadota</taxon>
        <taxon>Alphaproteobacteria</taxon>
        <taxon>Rhodobacterales</taxon>
        <taxon>Paracoccaceae</taxon>
        <taxon>Marivivens group</taxon>
        <taxon>Marivivens</taxon>
    </lineage>
</organism>
<dbReference type="InterPro" id="IPR003594">
    <property type="entry name" value="HATPase_dom"/>
</dbReference>
<dbReference type="EC" id="2.7.13.3" evidence="2"/>
<evidence type="ECO:0000259" key="7">
    <source>
        <dbReference type="PROSITE" id="PS50109"/>
    </source>
</evidence>
<evidence type="ECO:0000313" key="9">
    <source>
        <dbReference type="Proteomes" id="UP000709466"/>
    </source>
</evidence>
<dbReference type="PROSITE" id="PS50109">
    <property type="entry name" value="HIS_KIN"/>
    <property type="match status" value="1"/>
</dbReference>
<keyword evidence="3" id="KW-0808">Transferase</keyword>
<dbReference type="Pfam" id="PF02518">
    <property type="entry name" value="HATPase_c"/>
    <property type="match status" value="1"/>
</dbReference>
<reference evidence="8 9" key="1">
    <citation type="submission" date="2020-03" db="EMBL/GenBank/DDBJ databases">
        <title>Bacterial isolates of synthetic phycosphere.</title>
        <authorList>
            <person name="Fu H."/>
            <person name="Moran M.A."/>
        </authorList>
    </citation>
    <scope>NUCLEOTIDE SEQUENCE [LARGE SCALE GENOMIC DNA]</scope>
    <source>
        <strain evidence="8 9">HF1</strain>
    </source>
</reference>
<dbReference type="PANTHER" id="PTHR44936:SF10">
    <property type="entry name" value="SENSOR PROTEIN RSTB"/>
    <property type="match status" value="1"/>
</dbReference>
<evidence type="ECO:0000313" key="8">
    <source>
        <dbReference type="EMBL" id="NIY71910.1"/>
    </source>
</evidence>
<evidence type="ECO:0000256" key="6">
    <source>
        <dbReference type="ARBA" id="ARBA00022840"/>
    </source>
</evidence>
<keyword evidence="4" id="KW-0547">Nucleotide-binding</keyword>
<evidence type="ECO:0000256" key="3">
    <source>
        <dbReference type="ARBA" id="ARBA00022679"/>
    </source>
</evidence>
<name>A0ABX0VVP4_9RHOB</name>
<evidence type="ECO:0000256" key="1">
    <source>
        <dbReference type="ARBA" id="ARBA00000085"/>
    </source>
</evidence>
<dbReference type="InterPro" id="IPR005467">
    <property type="entry name" value="His_kinase_dom"/>
</dbReference>
<keyword evidence="5 8" id="KW-0418">Kinase</keyword>
<keyword evidence="9" id="KW-1185">Reference proteome</keyword>
<proteinExistence type="predicted"/>
<gene>
    <name evidence="8" type="ORF">HCZ30_05610</name>
</gene>
<evidence type="ECO:0000256" key="2">
    <source>
        <dbReference type="ARBA" id="ARBA00012438"/>
    </source>
</evidence>
<dbReference type="EMBL" id="JAATOP010000003">
    <property type="protein sequence ID" value="NIY71910.1"/>
    <property type="molecule type" value="Genomic_DNA"/>
</dbReference>
<dbReference type="InterPro" id="IPR050980">
    <property type="entry name" value="2C_sensor_his_kinase"/>
</dbReference>
<dbReference type="Gene3D" id="3.30.565.10">
    <property type="entry name" value="Histidine kinase-like ATPase, C-terminal domain"/>
    <property type="match status" value="1"/>
</dbReference>
<evidence type="ECO:0000256" key="4">
    <source>
        <dbReference type="ARBA" id="ARBA00022741"/>
    </source>
</evidence>
<sequence length="307" mass="34026">MTESRARYLEMLRSSIPSERLESARYFSENATQSELAQLKLALSQEKVTWIENAIKRAIFRIEPELPDLGARQADNLTGETTESLPEELFAEALEATTKQVLHEIEPLIGALRLTAETEIDNFELSETFQKLERIGLFMTALSRLREAASSPELKEFHLDGVISDCILAVREDFIVTAGDVLPCKISDAGKRPCIAYGDPGLLSLAIRNGIKNAVEATASLDVEKKPDVLVSWGETEKSYWVSIVDHGVGFSGNTLRAFEMGKTSKVDHLGMGLTISKRAIDSLGGTITLTPRERGVRFEISWVKRL</sequence>
<dbReference type="SUPFAM" id="SSF55874">
    <property type="entry name" value="ATPase domain of HSP90 chaperone/DNA topoisomerase II/histidine kinase"/>
    <property type="match status" value="1"/>
</dbReference>
<keyword evidence="6" id="KW-0067">ATP-binding</keyword>
<dbReference type="PANTHER" id="PTHR44936">
    <property type="entry name" value="SENSOR PROTEIN CREC"/>
    <property type="match status" value="1"/>
</dbReference>
<accession>A0ABX0VVP4</accession>
<comment type="catalytic activity">
    <reaction evidence="1">
        <text>ATP + protein L-histidine = ADP + protein N-phospho-L-histidine.</text>
        <dbReference type="EC" id="2.7.13.3"/>
    </reaction>
</comment>
<dbReference type="SMART" id="SM00387">
    <property type="entry name" value="HATPase_c"/>
    <property type="match status" value="1"/>
</dbReference>
<dbReference type="InterPro" id="IPR036890">
    <property type="entry name" value="HATPase_C_sf"/>
</dbReference>
<comment type="caution">
    <text evidence="8">The sequence shown here is derived from an EMBL/GenBank/DDBJ whole genome shotgun (WGS) entry which is preliminary data.</text>
</comment>